<proteinExistence type="predicted"/>
<feature type="compositionally biased region" description="Low complexity" evidence="2">
    <location>
        <begin position="398"/>
        <end position="424"/>
    </location>
</feature>
<name>A0ABR3HTE1_LOXSC</name>
<feature type="coiled-coil region" evidence="1">
    <location>
        <begin position="741"/>
        <end position="775"/>
    </location>
</feature>
<gene>
    <name evidence="3" type="ORF">ABMA27_003536</name>
</gene>
<sequence length="886" mass="93640">MLAASETGDVFALLEGGGRNGREAVDALMALYNVREPWVTRALLMYHARTGSARAVELLARAPDAHARHLLDALQEQLRADRPARHHALAALAPLVARRPAWLHRLPAHPLARDLLRAARLERDPLPLLHALLALAALLPAAPALAAPHAAELADALLRPAALEPPPAPPTRAHLQLAQLALFHALYATHPCTLLDSLRGELAQAAARDAWERDVAPLLASVRLHPQLVTGSRQREADAARWARSEPHDVLAECRRLSLHADAPPAPPRAVTASPAPQPPAASPAPGSGAHAARAASALRPGAEPWFPLGERCGADSAPHTPLPADADAAEPPEAAVEATPENTPARETRAQFRFPTDTGTARAIGRRKETSPAGGEAYASRLARVALERRAVDSPVPFGGAPPAGASLARPEPRPASAAPLEPLGAEDREVLELTGGRAAPQGEWGECATPAPPQRDPRALSPAPVRRSGRPARRASSCGPRLAGARTSTAAVQTVDVWPAPYEFIVADFYRCPPEESPKQAAEGAIIGGSASARLDAYLAELYAGRRAGGAELGEQLALLHAQLLYERWRREAHAERNRRLLGRCRQARALELQNQALRERARAIQRERDELRARLARDPPAAPLAAAAAAAAEREARLEAALAEERVARLRAEAALHEAEAQRAKDAAELRRTRGESHEAARHVEALARAALAAERRAECVRRLRRELLVLGEREARLAGAARAGALRAGAGDGGAELRALRAACARAEAEAEAATARAEAAGARAHELEAALAARDAAAGELRRAARQAAEEGAARLRAAQDKYAALLRVVRAQEARRLERLAAEETGARAAGVRGARGAGVCAGAGGAAAGGAGVAASPPQLAECNRVRRLLEPEEDEERA</sequence>
<evidence type="ECO:0000256" key="2">
    <source>
        <dbReference type="SAM" id="MobiDB-lite"/>
    </source>
</evidence>
<keyword evidence="1" id="KW-0175">Coiled coil</keyword>
<dbReference type="Pfam" id="PF04388">
    <property type="entry name" value="Hamartin"/>
    <property type="match status" value="2"/>
</dbReference>
<feature type="coiled-coil region" evidence="1">
    <location>
        <begin position="590"/>
        <end position="670"/>
    </location>
</feature>
<dbReference type="PANTHER" id="PTHR15154:SF2">
    <property type="entry name" value="HAMARTIN"/>
    <property type="match status" value="1"/>
</dbReference>
<evidence type="ECO:0008006" key="5">
    <source>
        <dbReference type="Google" id="ProtNLM"/>
    </source>
</evidence>
<feature type="compositionally biased region" description="Low complexity" evidence="2">
    <location>
        <begin position="284"/>
        <end position="303"/>
    </location>
</feature>
<keyword evidence="4" id="KW-1185">Reference proteome</keyword>
<dbReference type="Proteomes" id="UP001549920">
    <property type="component" value="Unassembled WGS sequence"/>
</dbReference>
<feature type="compositionally biased region" description="Low complexity" evidence="2">
    <location>
        <begin position="323"/>
        <end position="344"/>
    </location>
</feature>
<evidence type="ECO:0000256" key="1">
    <source>
        <dbReference type="SAM" id="Coils"/>
    </source>
</evidence>
<reference evidence="3 4" key="1">
    <citation type="submission" date="2024-06" db="EMBL/GenBank/DDBJ databases">
        <title>A chromosome-level genome assembly of beet webworm, Loxostege sticticalis.</title>
        <authorList>
            <person name="Zhang Y."/>
        </authorList>
    </citation>
    <scope>NUCLEOTIDE SEQUENCE [LARGE SCALE GENOMIC DNA]</scope>
    <source>
        <strain evidence="3">AQ026</strain>
        <tissue evidence="3">Whole body</tissue>
    </source>
</reference>
<evidence type="ECO:0000313" key="3">
    <source>
        <dbReference type="EMBL" id="KAL0879830.1"/>
    </source>
</evidence>
<dbReference type="InterPro" id="IPR007483">
    <property type="entry name" value="Hamartin"/>
</dbReference>
<evidence type="ECO:0000313" key="4">
    <source>
        <dbReference type="Proteomes" id="UP001549920"/>
    </source>
</evidence>
<protein>
    <recommendedName>
        <fullName evidence="5">Hamartin</fullName>
    </recommendedName>
</protein>
<dbReference type="EMBL" id="JBEUOH010000014">
    <property type="protein sequence ID" value="KAL0879830.1"/>
    <property type="molecule type" value="Genomic_DNA"/>
</dbReference>
<feature type="region of interest" description="Disordered" evidence="2">
    <location>
        <begin position="394"/>
        <end position="485"/>
    </location>
</feature>
<comment type="caution">
    <text evidence="3">The sequence shown here is derived from an EMBL/GenBank/DDBJ whole genome shotgun (WGS) entry which is preliminary data.</text>
</comment>
<dbReference type="PANTHER" id="PTHR15154">
    <property type="entry name" value="HAMARTIN"/>
    <property type="match status" value="1"/>
</dbReference>
<organism evidence="3 4">
    <name type="scientific">Loxostege sticticalis</name>
    <name type="common">Beet webworm moth</name>
    <dbReference type="NCBI Taxonomy" id="481309"/>
    <lineage>
        <taxon>Eukaryota</taxon>
        <taxon>Metazoa</taxon>
        <taxon>Ecdysozoa</taxon>
        <taxon>Arthropoda</taxon>
        <taxon>Hexapoda</taxon>
        <taxon>Insecta</taxon>
        <taxon>Pterygota</taxon>
        <taxon>Neoptera</taxon>
        <taxon>Endopterygota</taxon>
        <taxon>Lepidoptera</taxon>
        <taxon>Glossata</taxon>
        <taxon>Ditrysia</taxon>
        <taxon>Pyraloidea</taxon>
        <taxon>Crambidae</taxon>
        <taxon>Pyraustinae</taxon>
        <taxon>Loxostege</taxon>
    </lineage>
</organism>
<feature type="region of interest" description="Disordered" evidence="2">
    <location>
        <begin position="261"/>
        <end position="348"/>
    </location>
</feature>
<accession>A0ABR3HTE1</accession>